<keyword evidence="4" id="KW-0378">Hydrolase</keyword>
<dbReference type="InterPro" id="IPR050738">
    <property type="entry name" value="Sulfatase"/>
</dbReference>
<dbReference type="GO" id="GO:0046872">
    <property type="term" value="F:metal ion binding"/>
    <property type="evidence" value="ECO:0007669"/>
    <property type="project" value="UniProtKB-KW"/>
</dbReference>
<dbReference type="PROSITE" id="PS00149">
    <property type="entry name" value="SULFATASE_2"/>
    <property type="match status" value="1"/>
</dbReference>
<keyword evidence="6" id="KW-0732">Signal</keyword>
<evidence type="ECO:0000259" key="7">
    <source>
        <dbReference type="Pfam" id="PF00884"/>
    </source>
</evidence>
<keyword evidence="5" id="KW-0106">Calcium</keyword>
<dbReference type="Gene3D" id="3.40.720.10">
    <property type="entry name" value="Alkaline Phosphatase, subunit A"/>
    <property type="match status" value="1"/>
</dbReference>
<dbReference type="Pfam" id="PF00884">
    <property type="entry name" value="Sulfatase"/>
    <property type="match status" value="1"/>
</dbReference>
<evidence type="ECO:0000313" key="8">
    <source>
        <dbReference type="EMBL" id="GFS20453.1"/>
    </source>
</evidence>
<dbReference type="Proteomes" id="UP000762676">
    <property type="component" value="Unassembled WGS sequence"/>
</dbReference>
<comment type="cofactor">
    <cofactor evidence="1">
        <name>Ca(2+)</name>
        <dbReference type="ChEBI" id="CHEBI:29108"/>
    </cofactor>
</comment>
<dbReference type="AlphaFoldDB" id="A0AAV4JFH8"/>
<comment type="similarity">
    <text evidence="2">Belongs to the sulfatase family.</text>
</comment>
<evidence type="ECO:0000256" key="2">
    <source>
        <dbReference type="ARBA" id="ARBA00008779"/>
    </source>
</evidence>
<reference evidence="8 9" key="1">
    <citation type="journal article" date="2021" name="Elife">
        <title>Chloroplast acquisition without the gene transfer in kleptoplastic sea slugs, Plakobranchus ocellatus.</title>
        <authorList>
            <person name="Maeda T."/>
            <person name="Takahashi S."/>
            <person name="Yoshida T."/>
            <person name="Shimamura S."/>
            <person name="Takaki Y."/>
            <person name="Nagai Y."/>
            <person name="Toyoda A."/>
            <person name="Suzuki Y."/>
            <person name="Arimoto A."/>
            <person name="Ishii H."/>
            <person name="Satoh N."/>
            <person name="Nishiyama T."/>
            <person name="Hasebe M."/>
            <person name="Maruyama T."/>
            <person name="Minagawa J."/>
            <person name="Obokata J."/>
            <person name="Shigenobu S."/>
        </authorList>
    </citation>
    <scope>NUCLEOTIDE SEQUENCE [LARGE SCALE GENOMIC DNA]</scope>
</reference>
<dbReference type="GO" id="GO:0004065">
    <property type="term" value="F:arylsulfatase activity"/>
    <property type="evidence" value="ECO:0007669"/>
    <property type="project" value="TreeGrafter"/>
</dbReference>
<feature type="signal peptide" evidence="6">
    <location>
        <begin position="1"/>
        <end position="21"/>
    </location>
</feature>
<dbReference type="InterPro" id="IPR000917">
    <property type="entry name" value="Sulfatase_N"/>
</dbReference>
<evidence type="ECO:0000256" key="6">
    <source>
        <dbReference type="SAM" id="SignalP"/>
    </source>
</evidence>
<comment type="caution">
    <text evidence="8">The sequence shown here is derived from an EMBL/GenBank/DDBJ whole genome shotgun (WGS) entry which is preliminary data.</text>
</comment>
<organism evidence="8 9">
    <name type="scientific">Elysia marginata</name>
    <dbReference type="NCBI Taxonomy" id="1093978"/>
    <lineage>
        <taxon>Eukaryota</taxon>
        <taxon>Metazoa</taxon>
        <taxon>Spiralia</taxon>
        <taxon>Lophotrochozoa</taxon>
        <taxon>Mollusca</taxon>
        <taxon>Gastropoda</taxon>
        <taxon>Heterobranchia</taxon>
        <taxon>Euthyneura</taxon>
        <taxon>Panpulmonata</taxon>
        <taxon>Sacoglossa</taxon>
        <taxon>Placobranchoidea</taxon>
        <taxon>Plakobranchidae</taxon>
        <taxon>Elysia</taxon>
    </lineage>
</organism>
<feature type="domain" description="Sulfatase N-terminal" evidence="7">
    <location>
        <begin position="27"/>
        <end position="140"/>
    </location>
</feature>
<feature type="chain" id="PRO_5043506574" evidence="6">
    <location>
        <begin position="22"/>
        <end position="172"/>
    </location>
</feature>
<evidence type="ECO:0000256" key="5">
    <source>
        <dbReference type="ARBA" id="ARBA00022837"/>
    </source>
</evidence>
<dbReference type="PROSITE" id="PS00523">
    <property type="entry name" value="SULFATASE_1"/>
    <property type="match status" value="1"/>
</dbReference>
<dbReference type="PANTHER" id="PTHR42693:SF53">
    <property type="entry name" value="ENDO-4-O-SULFATASE"/>
    <property type="match status" value="1"/>
</dbReference>
<gene>
    <name evidence="8" type="ORF">ElyMa_001571500</name>
</gene>
<accession>A0AAV4JFH8</accession>
<evidence type="ECO:0000256" key="3">
    <source>
        <dbReference type="ARBA" id="ARBA00022723"/>
    </source>
</evidence>
<dbReference type="SUPFAM" id="SSF53649">
    <property type="entry name" value="Alkaline phosphatase-like"/>
    <property type="match status" value="1"/>
</dbReference>
<proteinExistence type="inferred from homology"/>
<dbReference type="InterPro" id="IPR024607">
    <property type="entry name" value="Sulfatase_CS"/>
</dbReference>
<dbReference type="InterPro" id="IPR017850">
    <property type="entry name" value="Alkaline_phosphatase_core_sf"/>
</dbReference>
<dbReference type="PANTHER" id="PTHR42693">
    <property type="entry name" value="ARYLSULFATASE FAMILY MEMBER"/>
    <property type="match status" value="1"/>
</dbReference>
<dbReference type="EMBL" id="BMAT01003105">
    <property type="protein sequence ID" value="GFS20453.1"/>
    <property type="molecule type" value="Genomic_DNA"/>
</dbReference>
<evidence type="ECO:0000256" key="4">
    <source>
        <dbReference type="ARBA" id="ARBA00022801"/>
    </source>
</evidence>
<sequence length="172" mass="19161">MLLLNILFLLTLLLIKQGTQTAPATKKNVLLIFADDAGFLQSAYNNSVCDTPNLDKLASRSVVINKGYTSVSSCSPSRSVLLTGLPQHQNGMYGLQHSVHHFQSFDEVRSLPVILRNNGVYTGIIGKYHVAPRSVYDFDYMKTGPINQVGRNITYMKELVKVFLLNAKQQDK</sequence>
<evidence type="ECO:0000256" key="1">
    <source>
        <dbReference type="ARBA" id="ARBA00001913"/>
    </source>
</evidence>
<protein>
    <submittedName>
        <fullName evidence="8">N-sulfoglucosamine sulfohydrolase</fullName>
    </submittedName>
</protein>
<keyword evidence="9" id="KW-1185">Reference proteome</keyword>
<name>A0AAV4JFH8_9GAST</name>
<keyword evidence="3" id="KW-0479">Metal-binding</keyword>
<evidence type="ECO:0000313" key="9">
    <source>
        <dbReference type="Proteomes" id="UP000762676"/>
    </source>
</evidence>